<feature type="compositionally biased region" description="Pro residues" evidence="1">
    <location>
        <begin position="1"/>
        <end position="15"/>
    </location>
</feature>
<feature type="domain" description="Ricin B lectin" evidence="2">
    <location>
        <begin position="49"/>
        <end position="185"/>
    </location>
</feature>
<dbReference type="InterPro" id="IPR035992">
    <property type="entry name" value="Ricin_B-like_lectins"/>
</dbReference>
<evidence type="ECO:0000313" key="4">
    <source>
        <dbReference type="EMBL" id="VFT93995.1"/>
    </source>
</evidence>
<dbReference type="SUPFAM" id="SSF50370">
    <property type="entry name" value="Ricin B-like lectins"/>
    <property type="match status" value="1"/>
</dbReference>
<name>A0A485L8N5_9STRA</name>
<evidence type="ECO:0000313" key="3">
    <source>
        <dbReference type="EMBL" id="KAF0691571.1"/>
    </source>
</evidence>
<dbReference type="EMBL" id="CAADRA010006081">
    <property type="protein sequence ID" value="VFT93995.1"/>
    <property type="molecule type" value="Genomic_DNA"/>
</dbReference>
<dbReference type="EMBL" id="VJMH01006060">
    <property type="protein sequence ID" value="KAF0691571.1"/>
    <property type="molecule type" value="Genomic_DNA"/>
</dbReference>
<dbReference type="AlphaFoldDB" id="A0A485L8N5"/>
<dbReference type="InterPro" id="IPR000772">
    <property type="entry name" value="Ricin_B_lectin"/>
</dbReference>
<sequence>MTAPTPAPSPVPTAKPTPVRTSKPTPSPTLKPTPSPTPAPSPKPTVKPTPKPAAGGRFQNKDLVFTANSKTQAVSFQAASSSLSQSWTFDTKQKMVKLTGTSYCLDAWVAQDGGPVHIWACDSTNPNQKWSYDTTTNQLKHFSLTNDDGQPFCLDMASPEGDNPTVWTCHDIDDPYVVYQQFDFTSQ</sequence>
<reference evidence="4 5" key="1">
    <citation type="submission" date="2019-03" db="EMBL/GenBank/DDBJ databases">
        <authorList>
            <person name="Gaulin E."/>
            <person name="Dumas B."/>
        </authorList>
    </citation>
    <scope>NUCLEOTIDE SEQUENCE [LARGE SCALE GENOMIC DNA]</scope>
    <source>
        <strain evidence="4">CBS 568.67</strain>
    </source>
</reference>
<dbReference type="OrthoDB" id="62471at2759"/>
<reference evidence="3" key="2">
    <citation type="submission" date="2019-06" db="EMBL/GenBank/DDBJ databases">
        <title>Genomics analysis of Aphanomyces spp. identifies a new class of oomycete effector associated with host adaptation.</title>
        <authorList>
            <person name="Gaulin E."/>
        </authorList>
    </citation>
    <scope>NUCLEOTIDE SEQUENCE</scope>
    <source>
        <strain evidence="3">CBS 578.67</strain>
    </source>
</reference>
<accession>A0A485L8N5</accession>
<dbReference type="Proteomes" id="UP000332933">
    <property type="component" value="Unassembled WGS sequence"/>
</dbReference>
<protein>
    <submittedName>
        <fullName evidence="4">Aste57867_17239 protein</fullName>
    </submittedName>
</protein>
<dbReference type="Pfam" id="PF00652">
    <property type="entry name" value="Ricin_B_lectin"/>
    <property type="match status" value="1"/>
</dbReference>
<dbReference type="PROSITE" id="PS50231">
    <property type="entry name" value="RICIN_B_LECTIN"/>
    <property type="match status" value="1"/>
</dbReference>
<organism evidence="4 5">
    <name type="scientific">Aphanomyces stellatus</name>
    <dbReference type="NCBI Taxonomy" id="120398"/>
    <lineage>
        <taxon>Eukaryota</taxon>
        <taxon>Sar</taxon>
        <taxon>Stramenopiles</taxon>
        <taxon>Oomycota</taxon>
        <taxon>Saprolegniomycetes</taxon>
        <taxon>Saprolegniales</taxon>
        <taxon>Verrucalvaceae</taxon>
        <taxon>Aphanomyces</taxon>
    </lineage>
</organism>
<feature type="compositionally biased region" description="Pro residues" evidence="1">
    <location>
        <begin position="25"/>
        <end position="51"/>
    </location>
</feature>
<gene>
    <name evidence="4" type="primary">Aste57867_17239</name>
    <name evidence="3" type="ORF">As57867_017180</name>
    <name evidence="4" type="ORF">ASTE57867_17239</name>
</gene>
<evidence type="ECO:0000256" key="1">
    <source>
        <dbReference type="SAM" id="MobiDB-lite"/>
    </source>
</evidence>
<dbReference type="Gene3D" id="2.80.10.50">
    <property type="match status" value="1"/>
</dbReference>
<evidence type="ECO:0000313" key="5">
    <source>
        <dbReference type="Proteomes" id="UP000332933"/>
    </source>
</evidence>
<dbReference type="SMART" id="SM00458">
    <property type="entry name" value="RICIN"/>
    <property type="match status" value="1"/>
</dbReference>
<keyword evidence="5" id="KW-1185">Reference proteome</keyword>
<evidence type="ECO:0000259" key="2">
    <source>
        <dbReference type="SMART" id="SM00458"/>
    </source>
</evidence>
<proteinExistence type="predicted"/>
<feature type="region of interest" description="Disordered" evidence="1">
    <location>
        <begin position="1"/>
        <end position="59"/>
    </location>
</feature>